<dbReference type="OrthoDB" id="9804207at2"/>
<dbReference type="InterPro" id="IPR026021">
    <property type="entry name" value="YdjA-like"/>
</dbReference>
<dbReference type="NCBIfam" id="NF008088">
    <property type="entry name" value="PRK10828.1"/>
    <property type="match status" value="1"/>
</dbReference>
<dbReference type="InterPro" id="IPR000415">
    <property type="entry name" value="Nitroreductase-like"/>
</dbReference>
<keyword evidence="2 7" id="KW-0285">Flavoprotein</keyword>
<evidence type="ECO:0000256" key="2">
    <source>
        <dbReference type="ARBA" id="ARBA00022630"/>
    </source>
</evidence>
<dbReference type="Gene3D" id="3.40.109.10">
    <property type="entry name" value="NADH Oxidase"/>
    <property type="match status" value="1"/>
</dbReference>
<evidence type="ECO:0000256" key="1">
    <source>
        <dbReference type="ARBA" id="ARBA00007118"/>
    </source>
</evidence>
<feature type="compositionally biased region" description="Polar residues" evidence="9">
    <location>
        <begin position="1"/>
        <end position="15"/>
    </location>
</feature>
<comment type="similarity">
    <text evidence="1 7">Belongs to the nitroreductase family.</text>
</comment>
<evidence type="ECO:0000259" key="10">
    <source>
        <dbReference type="Pfam" id="PF00881"/>
    </source>
</evidence>
<dbReference type="GO" id="GO:0016491">
    <property type="term" value="F:oxidoreductase activity"/>
    <property type="evidence" value="ECO:0007669"/>
    <property type="project" value="UniProtKB-UniRule"/>
</dbReference>
<reference evidence="11 12" key="1">
    <citation type="submission" date="2019-04" db="EMBL/GenBank/DDBJ databases">
        <authorList>
            <person name="Hwang J.C."/>
        </authorList>
    </citation>
    <scope>NUCLEOTIDE SEQUENCE [LARGE SCALE GENOMIC DNA]</scope>
    <source>
        <strain evidence="11 12">IMCC35001</strain>
    </source>
</reference>
<evidence type="ECO:0000256" key="4">
    <source>
        <dbReference type="ARBA" id="ARBA00022857"/>
    </source>
</evidence>
<feature type="binding site" evidence="8">
    <location>
        <position position="39"/>
    </location>
    <ligand>
        <name>FMN</name>
        <dbReference type="ChEBI" id="CHEBI:58210"/>
        <note>ligand shared between dimeric partners</note>
    </ligand>
</feature>
<keyword evidence="6 7" id="KW-0520">NAD</keyword>
<evidence type="ECO:0000256" key="5">
    <source>
        <dbReference type="ARBA" id="ARBA00023002"/>
    </source>
</evidence>
<feature type="region of interest" description="Disordered" evidence="9">
    <location>
        <begin position="1"/>
        <end position="22"/>
    </location>
</feature>
<keyword evidence="5 7" id="KW-0560">Oxidoreductase</keyword>
<dbReference type="EC" id="1.-.-.-" evidence="7"/>
<dbReference type="AlphaFoldDB" id="A0A4U1BHQ6"/>
<protein>
    <recommendedName>
        <fullName evidence="7">Putative NAD(P)H nitroreductase</fullName>
        <ecNumber evidence="7">1.-.-.-</ecNumber>
    </recommendedName>
</protein>
<keyword evidence="3 7" id="KW-0288">FMN</keyword>
<evidence type="ECO:0000256" key="6">
    <source>
        <dbReference type="ARBA" id="ARBA00023027"/>
    </source>
</evidence>
<dbReference type="PANTHER" id="PTHR43821:SF1">
    <property type="entry name" value="NAD(P)H NITROREDUCTASE YDJA-RELATED"/>
    <property type="match status" value="1"/>
</dbReference>
<evidence type="ECO:0000313" key="12">
    <source>
        <dbReference type="Proteomes" id="UP000305674"/>
    </source>
</evidence>
<dbReference type="InterPro" id="IPR052530">
    <property type="entry name" value="NAD(P)H_nitroreductase"/>
</dbReference>
<dbReference type="CDD" id="cd02135">
    <property type="entry name" value="YdjA-like"/>
    <property type="match status" value="1"/>
</dbReference>
<dbReference type="EMBL" id="SWCI01000002">
    <property type="protein sequence ID" value="TKB50604.1"/>
    <property type="molecule type" value="Genomic_DNA"/>
</dbReference>
<dbReference type="SUPFAM" id="SSF55469">
    <property type="entry name" value="FMN-dependent nitroreductase-like"/>
    <property type="match status" value="1"/>
</dbReference>
<evidence type="ECO:0000256" key="3">
    <source>
        <dbReference type="ARBA" id="ARBA00022643"/>
    </source>
</evidence>
<accession>A0A4U1BHQ6</accession>
<dbReference type="Pfam" id="PF00881">
    <property type="entry name" value="Nitroreductase"/>
    <property type="match status" value="1"/>
</dbReference>
<evidence type="ECO:0000313" key="11">
    <source>
        <dbReference type="EMBL" id="TKB50604.1"/>
    </source>
</evidence>
<sequence length="182" mass="19284">MDALTLLTQRHSSPRLTEPGPDASQLDTILAAAVKAPDHAALTPWQFVIAQGEGLLKLGEIFYRAAQAKGESGEALARARLLPTRAPMVITVIAKVQAHPKVPAIEQHLSAGCAAMAMQMAAQALGLGGIWRTGSYAFDPVVRQALGVEGEDQIVGFLYLGTPLSKAPNKKSPDPADYVCYL</sequence>
<comment type="cofactor">
    <cofactor evidence="8">
        <name>FMN</name>
        <dbReference type="ChEBI" id="CHEBI:58210"/>
    </cofactor>
    <text evidence="8">Binds 1 FMN per subunit.</text>
</comment>
<organism evidence="11 12">
    <name type="scientific">Ferrimonas sediminicola</name>
    <dbReference type="NCBI Taxonomy" id="2569538"/>
    <lineage>
        <taxon>Bacteria</taxon>
        <taxon>Pseudomonadati</taxon>
        <taxon>Pseudomonadota</taxon>
        <taxon>Gammaproteobacteria</taxon>
        <taxon>Alteromonadales</taxon>
        <taxon>Ferrimonadaceae</taxon>
        <taxon>Ferrimonas</taxon>
    </lineage>
</organism>
<evidence type="ECO:0000256" key="7">
    <source>
        <dbReference type="PIRNR" id="PIRNR000232"/>
    </source>
</evidence>
<dbReference type="RefSeq" id="WP_136852131.1">
    <property type="nucleotide sequence ID" value="NZ_SWCI01000002.1"/>
</dbReference>
<feature type="binding site" description="in other chain" evidence="8">
    <location>
        <begin position="10"/>
        <end position="12"/>
    </location>
    <ligand>
        <name>FMN</name>
        <dbReference type="ChEBI" id="CHEBI:58210"/>
        <note>ligand shared between dimeric partners</note>
    </ligand>
</feature>
<feature type="domain" description="Nitroreductase" evidence="10">
    <location>
        <begin position="8"/>
        <end position="161"/>
    </location>
</feature>
<dbReference type="InterPro" id="IPR029479">
    <property type="entry name" value="Nitroreductase"/>
</dbReference>
<feature type="binding site" description="in other chain" evidence="8">
    <location>
        <begin position="131"/>
        <end position="133"/>
    </location>
    <ligand>
        <name>FMN</name>
        <dbReference type="ChEBI" id="CHEBI:58210"/>
        <note>ligand shared between dimeric partners</note>
    </ligand>
</feature>
<dbReference type="PIRSF" id="PIRSF000232">
    <property type="entry name" value="YdjA"/>
    <property type="match status" value="1"/>
</dbReference>
<gene>
    <name evidence="11" type="ORF">FCL40_05490</name>
</gene>
<evidence type="ECO:0000256" key="9">
    <source>
        <dbReference type="SAM" id="MobiDB-lite"/>
    </source>
</evidence>
<keyword evidence="12" id="KW-1185">Reference proteome</keyword>
<comment type="caution">
    <text evidence="11">The sequence shown here is derived from an EMBL/GenBank/DDBJ whole genome shotgun (WGS) entry which is preliminary data.</text>
</comment>
<proteinExistence type="inferred from homology"/>
<name>A0A4U1BHQ6_9GAMM</name>
<dbReference type="Proteomes" id="UP000305674">
    <property type="component" value="Unassembled WGS sequence"/>
</dbReference>
<keyword evidence="4 7" id="KW-0521">NADP</keyword>
<dbReference type="PANTHER" id="PTHR43821">
    <property type="entry name" value="NAD(P)H NITROREDUCTASE YDJA-RELATED"/>
    <property type="match status" value="1"/>
</dbReference>
<evidence type="ECO:0000256" key="8">
    <source>
        <dbReference type="PIRSR" id="PIRSR000232-1"/>
    </source>
</evidence>